<keyword evidence="2" id="KW-0472">Membrane</keyword>
<name>A0A383ADJ7_9ZZZZ</name>
<proteinExistence type="predicted"/>
<feature type="region of interest" description="Disordered" evidence="1">
    <location>
        <begin position="1"/>
        <end position="24"/>
    </location>
</feature>
<reference evidence="3" key="1">
    <citation type="submission" date="2018-05" db="EMBL/GenBank/DDBJ databases">
        <authorList>
            <person name="Lanie J.A."/>
            <person name="Ng W.-L."/>
            <person name="Kazmierczak K.M."/>
            <person name="Andrzejewski T.M."/>
            <person name="Davidsen T.M."/>
            <person name="Wayne K.J."/>
            <person name="Tettelin H."/>
            <person name="Glass J.I."/>
            <person name="Rusch D."/>
            <person name="Podicherti R."/>
            <person name="Tsui H.-C.T."/>
            <person name="Winkler M.E."/>
        </authorList>
    </citation>
    <scope>NUCLEOTIDE SEQUENCE</scope>
</reference>
<dbReference type="AlphaFoldDB" id="A0A383ADJ7"/>
<accession>A0A383ADJ7</accession>
<keyword evidence="2" id="KW-0812">Transmembrane</keyword>
<keyword evidence="2" id="KW-1133">Transmembrane helix</keyword>
<evidence type="ECO:0000256" key="1">
    <source>
        <dbReference type="SAM" id="MobiDB-lite"/>
    </source>
</evidence>
<feature type="compositionally biased region" description="Polar residues" evidence="1">
    <location>
        <begin position="1"/>
        <end position="15"/>
    </location>
</feature>
<evidence type="ECO:0000256" key="2">
    <source>
        <dbReference type="SAM" id="Phobius"/>
    </source>
</evidence>
<sequence>MGTPSQVNSATSISDPGTDVDGFGVSRKRNIYIVAATAAFTANGVACNPATVQGVNFGNNPFLVTGAVSGATVGTIWYYIA</sequence>
<dbReference type="EMBL" id="UINC01191349">
    <property type="protein sequence ID" value="SVE05956.1"/>
    <property type="molecule type" value="Genomic_DNA"/>
</dbReference>
<feature type="transmembrane region" description="Helical" evidence="2">
    <location>
        <begin position="62"/>
        <end position="80"/>
    </location>
</feature>
<gene>
    <name evidence="3" type="ORF">METZ01_LOCUS458810</name>
</gene>
<evidence type="ECO:0000313" key="3">
    <source>
        <dbReference type="EMBL" id="SVE05956.1"/>
    </source>
</evidence>
<protein>
    <submittedName>
        <fullName evidence="3">Uncharacterized protein</fullName>
    </submittedName>
</protein>
<organism evidence="3">
    <name type="scientific">marine metagenome</name>
    <dbReference type="NCBI Taxonomy" id="408172"/>
    <lineage>
        <taxon>unclassified sequences</taxon>
        <taxon>metagenomes</taxon>
        <taxon>ecological metagenomes</taxon>
    </lineage>
</organism>